<name>A0A7J8JH04_ROUAE</name>
<proteinExistence type="predicted"/>
<dbReference type="Proteomes" id="UP000593571">
    <property type="component" value="Unassembled WGS sequence"/>
</dbReference>
<keyword evidence="3" id="KW-1185">Reference proteome</keyword>
<dbReference type="EMBL" id="JACASE010000002">
    <property type="protein sequence ID" value="KAF6496176.1"/>
    <property type="molecule type" value="Genomic_DNA"/>
</dbReference>
<protein>
    <submittedName>
        <fullName evidence="2">Uncharacterized protein</fullName>
    </submittedName>
</protein>
<sequence length="218" mass="23772">MTEENFFTTFRRKRFLNGIQNAMTTRDKLDKSGHIKRHNVGTSGRLRRAPATVLGPLPLAQHGAWRGQLCLLGSSPPSGPMAQGPWTRQRRPPWVAAPRKCPGPPEPQFPHCQSKTEAREGLVHADRARPEPTRLLGLCPKPPCRRRWTGPEAAPALGTQVRRAGPWDREGEASQQPAAANSGERPVATHHMDAEAGRPRGPTVPGTVTHPPGPGHVC</sequence>
<evidence type="ECO:0000313" key="3">
    <source>
        <dbReference type="Proteomes" id="UP000593571"/>
    </source>
</evidence>
<organism evidence="2 3">
    <name type="scientific">Rousettus aegyptiacus</name>
    <name type="common">Egyptian fruit bat</name>
    <name type="synonym">Pteropus aegyptiacus</name>
    <dbReference type="NCBI Taxonomy" id="9407"/>
    <lineage>
        <taxon>Eukaryota</taxon>
        <taxon>Metazoa</taxon>
        <taxon>Chordata</taxon>
        <taxon>Craniata</taxon>
        <taxon>Vertebrata</taxon>
        <taxon>Euteleostomi</taxon>
        <taxon>Mammalia</taxon>
        <taxon>Eutheria</taxon>
        <taxon>Laurasiatheria</taxon>
        <taxon>Chiroptera</taxon>
        <taxon>Yinpterochiroptera</taxon>
        <taxon>Pteropodoidea</taxon>
        <taxon>Pteropodidae</taxon>
        <taxon>Rousettinae</taxon>
        <taxon>Rousettus</taxon>
    </lineage>
</organism>
<evidence type="ECO:0000313" key="2">
    <source>
        <dbReference type="EMBL" id="KAF6496176.1"/>
    </source>
</evidence>
<evidence type="ECO:0000256" key="1">
    <source>
        <dbReference type="SAM" id="MobiDB-lite"/>
    </source>
</evidence>
<gene>
    <name evidence="2" type="ORF">HJG63_010404</name>
</gene>
<dbReference type="AlphaFoldDB" id="A0A7J8JH04"/>
<feature type="compositionally biased region" description="Low complexity" evidence="1">
    <location>
        <begin position="199"/>
        <end position="210"/>
    </location>
</feature>
<reference evidence="2 3" key="1">
    <citation type="journal article" date="2020" name="Nature">
        <title>Six reference-quality genomes reveal evolution of bat adaptations.</title>
        <authorList>
            <person name="Jebb D."/>
            <person name="Huang Z."/>
            <person name="Pippel M."/>
            <person name="Hughes G.M."/>
            <person name="Lavrichenko K."/>
            <person name="Devanna P."/>
            <person name="Winkler S."/>
            <person name="Jermiin L.S."/>
            <person name="Skirmuntt E.C."/>
            <person name="Katzourakis A."/>
            <person name="Burkitt-Gray L."/>
            <person name="Ray D.A."/>
            <person name="Sullivan K.A.M."/>
            <person name="Roscito J.G."/>
            <person name="Kirilenko B.M."/>
            <person name="Davalos L.M."/>
            <person name="Corthals A.P."/>
            <person name="Power M.L."/>
            <person name="Jones G."/>
            <person name="Ransome R.D."/>
            <person name="Dechmann D.K.N."/>
            <person name="Locatelli A.G."/>
            <person name="Puechmaille S.J."/>
            <person name="Fedrigo O."/>
            <person name="Jarvis E.D."/>
            <person name="Hiller M."/>
            <person name="Vernes S.C."/>
            <person name="Myers E.W."/>
            <person name="Teeling E.C."/>
        </authorList>
    </citation>
    <scope>NUCLEOTIDE SEQUENCE [LARGE SCALE GENOMIC DNA]</scope>
    <source>
        <strain evidence="2">MRouAeg1</strain>
        <tissue evidence="2">Muscle</tissue>
    </source>
</reference>
<feature type="region of interest" description="Disordered" evidence="1">
    <location>
        <begin position="165"/>
        <end position="218"/>
    </location>
</feature>
<comment type="caution">
    <text evidence="2">The sequence shown here is derived from an EMBL/GenBank/DDBJ whole genome shotgun (WGS) entry which is preliminary data.</text>
</comment>
<accession>A0A7J8JH04</accession>